<organism evidence="17 18">
    <name type="scientific">Pocillopora meandrina</name>
    <dbReference type="NCBI Taxonomy" id="46732"/>
    <lineage>
        <taxon>Eukaryota</taxon>
        <taxon>Metazoa</taxon>
        <taxon>Cnidaria</taxon>
        <taxon>Anthozoa</taxon>
        <taxon>Hexacorallia</taxon>
        <taxon>Scleractinia</taxon>
        <taxon>Astrocoeniina</taxon>
        <taxon>Pocilloporidae</taxon>
        <taxon>Pocillopora</taxon>
    </lineage>
</organism>
<evidence type="ECO:0000256" key="14">
    <source>
        <dbReference type="ARBA" id="ARBA00065714"/>
    </source>
</evidence>
<keyword evidence="7" id="KW-0808">Transferase</keyword>
<evidence type="ECO:0000256" key="3">
    <source>
        <dbReference type="ARBA" id="ARBA00010497"/>
    </source>
</evidence>
<keyword evidence="9" id="KW-0677">Repeat</keyword>
<dbReference type="GO" id="GO:0046872">
    <property type="term" value="F:metal ion binding"/>
    <property type="evidence" value="ECO:0007669"/>
    <property type="project" value="UniProtKB-KW"/>
</dbReference>
<reference evidence="17 18" key="1">
    <citation type="submission" date="2022-05" db="EMBL/GenBank/DDBJ databases">
        <authorList>
            <consortium name="Genoscope - CEA"/>
            <person name="William W."/>
        </authorList>
    </citation>
    <scope>NUCLEOTIDE SEQUENCE [LARGE SCALE GENOMIC DNA]</scope>
</reference>
<evidence type="ECO:0000256" key="13">
    <source>
        <dbReference type="ARBA" id="ARBA00050428"/>
    </source>
</evidence>
<keyword evidence="8" id="KW-0479">Metal-binding</keyword>
<evidence type="ECO:0000256" key="5">
    <source>
        <dbReference type="ARBA" id="ARBA00020603"/>
    </source>
</evidence>
<proteinExistence type="inferred from homology"/>
<keyword evidence="11" id="KW-0460">Magnesium</keyword>
<evidence type="ECO:0000256" key="4">
    <source>
        <dbReference type="ARBA" id="ARBA00012700"/>
    </source>
</evidence>
<dbReference type="CDD" id="cd02895">
    <property type="entry name" value="GGTase-I"/>
    <property type="match status" value="1"/>
</dbReference>
<dbReference type="FunFam" id="1.50.10.20:FF:000005">
    <property type="entry name" value="Geranylgeranyl transferase type-1 subunit beta"/>
    <property type="match status" value="1"/>
</dbReference>
<protein>
    <recommendedName>
        <fullName evidence="5">Geranylgeranyl transferase type-1 subunit beta</fullName>
        <ecNumber evidence="4">2.5.1.59</ecNumber>
    </recommendedName>
    <alternativeName>
        <fullName evidence="12">Geranylgeranyl transferase type I subunit beta</fullName>
    </alternativeName>
    <alternativeName>
        <fullName evidence="15">Type I protein geranyl-geranyltransferase subunit beta</fullName>
    </alternativeName>
</protein>
<evidence type="ECO:0000256" key="11">
    <source>
        <dbReference type="ARBA" id="ARBA00022842"/>
    </source>
</evidence>
<comment type="subunit">
    <text evidence="14">Heterodimer of FNTA and PGGT1B. PGGT1B mediates interaction with substrate peptides.</text>
</comment>
<keyword evidence="18" id="KW-1185">Reference proteome</keyword>
<dbReference type="PANTHER" id="PTHR11774">
    <property type="entry name" value="GERANYLGERANYL TRANSFERASE TYPE BETA SUBUNIT"/>
    <property type="match status" value="1"/>
</dbReference>
<evidence type="ECO:0000259" key="16">
    <source>
        <dbReference type="Pfam" id="PF00432"/>
    </source>
</evidence>
<evidence type="ECO:0000256" key="8">
    <source>
        <dbReference type="ARBA" id="ARBA00022723"/>
    </source>
</evidence>
<accession>A0AAU9VMW9</accession>
<feature type="domain" description="Prenyltransferase alpha-alpha toroid" evidence="16">
    <location>
        <begin position="46"/>
        <end position="371"/>
    </location>
</feature>
<keyword evidence="10" id="KW-0862">Zinc</keyword>
<keyword evidence="6" id="KW-0637">Prenyltransferase</keyword>
<gene>
    <name evidence="17" type="ORF">PMEA_00011105</name>
</gene>
<dbReference type="PANTHER" id="PTHR11774:SF4">
    <property type="entry name" value="GERANYLGERANYL TRANSFERASE TYPE-1 SUBUNIT BETA"/>
    <property type="match status" value="1"/>
</dbReference>
<dbReference type="SUPFAM" id="SSF48239">
    <property type="entry name" value="Terpenoid cyclases/Protein prenyltransferases"/>
    <property type="match status" value="1"/>
</dbReference>
<evidence type="ECO:0000256" key="7">
    <source>
        <dbReference type="ARBA" id="ARBA00022679"/>
    </source>
</evidence>
<sequence>MDWASICQNSLYLFKVASGQKTCAFGINERIVEIEKTMEIVKEDFLCRKHIQFFKRCLEVLPSPYSSLDTSRITVAFFALSGLDILNSLDSVENDKNNIIEWIYHNQKLPSESDNSSIFRCGFRGSSTTACDRMLSQDVCEYDCSHIAMTYTALASLLILGDDLSRVNRPAVIAALKALQLPDGSFQPTMDGSENDMRFIYCACCISYILNDWSGVDIPRVVQYIKESRSYDFGFGQGPSLEAHGGSTFCALASLVLMDQLDSSFEAKELERIKRWCLVRQKSGFQGRPNKPVDTCYSFWVGASLELLGAFSCLDFPANREYLISAQATMTGGFSKWPGNHPDALHTYFGLCGMSLMQEPGLNSIHAALNITQRAANHLNKLHKLMNR</sequence>
<evidence type="ECO:0000256" key="6">
    <source>
        <dbReference type="ARBA" id="ARBA00022602"/>
    </source>
</evidence>
<dbReference type="GO" id="GO:0005953">
    <property type="term" value="C:CAAX-protein geranylgeranyltransferase complex"/>
    <property type="evidence" value="ECO:0007669"/>
    <property type="project" value="InterPro"/>
</dbReference>
<dbReference type="InterPro" id="IPR008930">
    <property type="entry name" value="Terpenoid_cyclase/PrenylTrfase"/>
</dbReference>
<evidence type="ECO:0000256" key="1">
    <source>
        <dbReference type="ARBA" id="ARBA00001946"/>
    </source>
</evidence>
<dbReference type="InterPro" id="IPR041960">
    <property type="entry name" value="GGTase_I_beta"/>
</dbReference>
<evidence type="ECO:0000313" key="18">
    <source>
        <dbReference type="Proteomes" id="UP001159428"/>
    </source>
</evidence>
<dbReference type="Gene3D" id="1.50.10.20">
    <property type="match status" value="1"/>
</dbReference>
<dbReference type="GO" id="GO:0004662">
    <property type="term" value="F:CAAX-protein geranylgeranyltransferase activity"/>
    <property type="evidence" value="ECO:0007669"/>
    <property type="project" value="UniProtKB-EC"/>
</dbReference>
<evidence type="ECO:0000256" key="15">
    <source>
        <dbReference type="ARBA" id="ARBA00078363"/>
    </source>
</evidence>
<evidence type="ECO:0000256" key="2">
    <source>
        <dbReference type="ARBA" id="ARBA00001947"/>
    </source>
</evidence>
<dbReference type="InterPro" id="IPR045089">
    <property type="entry name" value="PGGT1B-like"/>
</dbReference>
<evidence type="ECO:0000256" key="10">
    <source>
        <dbReference type="ARBA" id="ARBA00022833"/>
    </source>
</evidence>
<comment type="similarity">
    <text evidence="3">Belongs to the protein prenyltransferase subunit beta family.</text>
</comment>
<evidence type="ECO:0000256" key="12">
    <source>
        <dbReference type="ARBA" id="ARBA00031713"/>
    </source>
</evidence>
<name>A0AAU9VMW9_9CNID</name>
<comment type="cofactor">
    <cofactor evidence="2">
        <name>Zn(2+)</name>
        <dbReference type="ChEBI" id="CHEBI:29105"/>
    </cofactor>
</comment>
<dbReference type="AlphaFoldDB" id="A0AAU9VMW9"/>
<comment type="cofactor">
    <cofactor evidence="1">
        <name>Mg(2+)</name>
        <dbReference type="ChEBI" id="CHEBI:18420"/>
    </cofactor>
</comment>
<dbReference type="EC" id="2.5.1.59" evidence="4"/>
<comment type="caution">
    <text evidence="17">The sequence shown here is derived from an EMBL/GenBank/DDBJ whole genome shotgun (WGS) entry which is preliminary data.</text>
</comment>
<comment type="catalytic activity">
    <reaction evidence="13">
        <text>geranylgeranyl diphosphate + L-cysteinyl-[protein] = S-geranylgeranyl-L-cysteinyl-[protein] + diphosphate</text>
        <dbReference type="Rhea" id="RHEA:21240"/>
        <dbReference type="Rhea" id="RHEA-COMP:10131"/>
        <dbReference type="Rhea" id="RHEA-COMP:11537"/>
        <dbReference type="ChEBI" id="CHEBI:29950"/>
        <dbReference type="ChEBI" id="CHEBI:33019"/>
        <dbReference type="ChEBI" id="CHEBI:57533"/>
        <dbReference type="ChEBI" id="CHEBI:86021"/>
        <dbReference type="EC" id="2.5.1.59"/>
    </reaction>
</comment>
<evidence type="ECO:0000313" key="17">
    <source>
        <dbReference type="EMBL" id="CAH3033401.1"/>
    </source>
</evidence>
<dbReference type="Proteomes" id="UP001159428">
    <property type="component" value="Unassembled WGS sequence"/>
</dbReference>
<evidence type="ECO:0000256" key="9">
    <source>
        <dbReference type="ARBA" id="ARBA00022737"/>
    </source>
</evidence>
<dbReference type="Pfam" id="PF00432">
    <property type="entry name" value="Prenyltrans"/>
    <property type="match status" value="1"/>
</dbReference>
<dbReference type="InterPro" id="IPR001330">
    <property type="entry name" value="Prenyltrans"/>
</dbReference>
<dbReference type="EMBL" id="CALNXJ010000002">
    <property type="protein sequence ID" value="CAH3033401.1"/>
    <property type="molecule type" value="Genomic_DNA"/>
</dbReference>